<dbReference type="Proteomes" id="UP000020766">
    <property type="component" value="Unassembled WGS sequence"/>
</dbReference>
<keyword evidence="4 6" id="KW-0472">Membrane</keyword>
<evidence type="ECO:0000259" key="7">
    <source>
        <dbReference type="Pfam" id="PF04357"/>
    </source>
</evidence>
<evidence type="ECO:0000256" key="2">
    <source>
        <dbReference type="ARBA" id="ARBA00022692"/>
    </source>
</evidence>
<feature type="compositionally biased region" description="Low complexity" evidence="5">
    <location>
        <begin position="7"/>
        <end position="20"/>
    </location>
</feature>
<dbReference type="PANTHER" id="PTHR36985">
    <property type="entry name" value="TRANSLOCATION AND ASSEMBLY MODULE SUBUNIT TAMB"/>
    <property type="match status" value="1"/>
</dbReference>
<proteinExistence type="predicted"/>
<comment type="subcellular location">
    <subcellularLocation>
        <location evidence="1">Membrane</location>
        <topology evidence="1">Single-pass membrane protein</topology>
    </subcellularLocation>
</comment>
<dbReference type="STRING" id="225991.MA05_05855"/>
<dbReference type="RefSeq" id="WP_043381068.1">
    <property type="nucleotide sequence ID" value="NZ_JBOK01000005.1"/>
</dbReference>
<feature type="transmembrane region" description="Helical" evidence="6">
    <location>
        <begin position="34"/>
        <end position="55"/>
    </location>
</feature>
<dbReference type="InterPro" id="IPR007452">
    <property type="entry name" value="TamB_C"/>
</dbReference>
<reference evidence="8 9" key="1">
    <citation type="submission" date="2014-01" db="EMBL/GenBank/DDBJ databases">
        <title>Interspecies Systems Biology Uncovers Metabolites Affecting C. elegans Gene Expression and Life History Traits.</title>
        <authorList>
            <person name="Watson E."/>
            <person name="Macneil L.T."/>
            <person name="Ritter A.D."/>
            <person name="Yilmaz L.S."/>
            <person name="Rosebrock A.P."/>
            <person name="Caudy A.A."/>
            <person name="Walhout A.J."/>
        </authorList>
    </citation>
    <scope>NUCLEOTIDE SEQUENCE [LARGE SCALE GENOMIC DNA]</scope>
    <source>
        <strain evidence="8 9">DA1877</strain>
    </source>
</reference>
<dbReference type="GO" id="GO:0009306">
    <property type="term" value="P:protein secretion"/>
    <property type="evidence" value="ECO:0007669"/>
    <property type="project" value="InterPro"/>
</dbReference>
<sequence length="1357" mass="145699">MQERQEPTLAPASSPPTAAAPVPPRRRRRWLRRLLWTLALCLITLSSLLGLAWWWSGQSDSLARTMARVASWMPADQKLEADGIEGSLRHGGRIDWLRWTSPALQVEIKGADIAWRLQPLLQRELRFGKVNMDELRIRSTPQPENDTPPTPLQSLLLPVRIDVPVRIERLVWEGPPETVVTELQGHYAYTGSHHTLKVSSLRYAQGFYEADLRLQAAAPMALHAELQGTVKAPLPQQDDQFLDITAKASVQGALATEAARLEITAQAGTATPAASQDTGLAADIRATLQPWRPQPLEAAQVQLRHVDAALFLPDGPRTDLNGTLQAGPEGEGWQLQADLHNRLPGPWDRQALPVRALSADLRFDGLHIWLLQGVRIDLGTTGEGQLQAQARWDAQAQTVEGTVKLAGVNPADLYSTLEAAPIAGTLQAQTDAAQRVQFALNLQSARARHPGALRLESARAQGSWQAPLLQLRDVQIQALQGLLQTRSLDIRTDTQHMQGQLELQVPGTRAQLALDASPDSGQGKLQLQITEAQQLGQWLSRLPLGQDPLAGASLQGQAQVELAWQGGWNKLQQRLLNPAAAQQASGLHLQGQVQARALRYTPEHGTASLLQQLQLSLSGTPENLQLQTEAQLQSGTQTLSLDTTLTAGLLQAQGAAPMDWQARIQALSVRWSPTGKADATWRAQLAAPLSASQRTTGNPVRTTRIQASEGRLAVTAPASTGAQNAHLTWSPVLLRQAGNGSWGLQSQGRLEGLPLAWVDALSPNPQQPLLAAAGIGGDLVVQGHWDIDSTGRALRADVVLERASGDIRLSVEDSEAAPVTVVRSSGASEVNPDSGQMQSRALLTSRGMRTRLQDLRLQIGAQGNDVRTQLTWNSERAGQLQAHVRSQLRQTAAGLDWPETAPLSGTLKASMPNIGLWALFAPPGWRVSGSLNADVTLSGTRSAPQWSGVLSADQLSIRSLLDGVDLREGRLRAKLQGTRLDLTELFFKGGEGSSTRILGQSGNLTQAPKDGGTLTGSGFVEYDPQAGEGRSGMRMDIRAVAERLQVLIRADRQVSVSGNLQAAIQEGQVTLRGGLKVDRATIILADSSAPTLDDDVHVHSAASRKAAQEKAEQAARQAQAPGAVQAVRPPDIQVSIDLGNDFALQGYGITTRLEGQLQVANGPRITGEVHTVNGRYRAWGQALDVEKGTVRFSGPYANPAIDITAIRPNIAVRAGVKVTGSANRPLVTLFSDPDMSDAEKLSWVVMGRSAATNGAETAFLQQAALALLSGGNTGGNFAGQLGLDEVGFKGPSDDGTEGAAVTVGKRLSKDLYVAYEQSLSGAMGTLYIFYDLSRRLTLRGQTGVQTAVDLIYTRSKD</sequence>
<feature type="region of interest" description="Disordered" evidence="5">
    <location>
        <begin position="1102"/>
        <end position="1124"/>
    </location>
</feature>
<dbReference type="PANTHER" id="PTHR36985:SF1">
    <property type="entry name" value="TRANSLOCATION AND ASSEMBLY MODULE SUBUNIT TAMB"/>
    <property type="match status" value="1"/>
</dbReference>
<keyword evidence="3 6" id="KW-1133">Transmembrane helix</keyword>
<feature type="compositionally biased region" description="Low complexity" evidence="5">
    <location>
        <begin position="1114"/>
        <end position="1124"/>
    </location>
</feature>
<evidence type="ECO:0000256" key="6">
    <source>
        <dbReference type="SAM" id="Phobius"/>
    </source>
</evidence>
<organism evidence="8 9">
    <name type="scientific">Comamonas aquatica DA1877</name>
    <dbReference type="NCBI Taxonomy" id="1457173"/>
    <lineage>
        <taxon>Bacteria</taxon>
        <taxon>Pseudomonadati</taxon>
        <taxon>Pseudomonadota</taxon>
        <taxon>Betaproteobacteria</taxon>
        <taxon>Burkholderiales</taxon>
        <taxon>Comamonadaceae</taxon>
        <taxon>Comamonas</taxon>
    </lineage>
</organism>
<comment type="caution">
    <text evidence="8">The sequence shown here is derived from an EMBL/GenBank/DDBJ whole genome shotgun (WGS) entry which is preliminary data.</text>
</comment>
<protein>
    <recommendedName>
        <fullName evidence="7">Translocation and assembly module TamB C-terminal domain-containing protein</fullName>
    </recommendedName>
</protein>
<dbReference type="Pfam" id="PF04357">
    <property type="entry name" value="TamB"/>
    <property type="match status" value="1"/>
</dbReference>
<evidence type="ECO:0000256" key="3">
    <source>
        <dbReference type="ARBA" id="ARBA00022989"/>
    </source>
</evidence>
<feature type="region of interest" description="Disordered" evidence="5">
    <location>
        <begin position="1"/>
        <end position="23"/>
    </location>
</feature>
<dbReference type="GO" id="GO:0097347">
    <property type="term" value="C:TAM protein secretion complex"/>
    <property type="evidence" value="ECO:0007669"/>
    <property type="project" value="TreeGrafter"/>
</dbReference>
<evidence type="ECO:0000256" key="1">
    <source>
        <dbReference type="ARBA" id="ARBA00004167"/>
    </source>
</evidence>
<evidence type="ECO:0000256" key="5">
    <source>
        <dbReference type="SAM" id="MobiDB-lite"/>
    </source>
</evidence>
<accession>A0A014NN18</accession>
<evidence type="ECO:0000313" key="8">
    <source>
        <dbReference type="EMBL" id="EXU80868.1"/>
    </source>
</evidence>
<evidence type="ECO:0000313" key="9">
    <source>
        <dbReference type="Proteomes" id="UP000020766"/>
    </source>
</evidence>
<keyword evidence="9" id="KW-1185">Reference proteome</keyword>
<feature type="domain" description="Translocation and assembly module TamB C-terminal" evidence="7">
    <location>
        <begin position="1005"/>
        <end position="1354"/>
    </location>
</feature>
<name>A0A014NN18_9BURK</name>
<dbReference type="GO" id="GO:0005886">
    <property type="term" value="C:plasma membrane"/>
    <property type="evidence" value="ECO:0007669"/>
    <property type="project" value="InterPro"/>
</dbReference>
<keyword evidence="2 6" id="KW-0812">Transmembrane</keyword>
<dbReference type="EMBL" id="JBOK01000005">
    <property type="protein sequence ID" value="EXU80868.1"/>
    <property type="molecule type" value="Genomic_DNA"/>
</dbReference>
<gene>
    <name evidence="8" type="ORF">AX13_14650</name>
</gene>
<dbReference type="PATRIC" id="fig|1457173.3.peg.1213"/>
<evidence type="ECO:0000256" key="4">
    <source>
        <dbReference type="ARBA" id="ARBA00023136"/>
    </source>
</evidence>